<feature type="non-terminal residue" evidence="2">
    <location>
        <position position="1"/>
    </location>
</feature>
<dbReference type="Gene3D" id="3.60.110.10">
    <property type="entry name" value="Carbon-nitrogen hydrolase"/>
    <property type="match status" value="1"/>
</dbReference>
<reference evidence="2" key="1">
    <citation type="journal article" date="2020" name="Fungal Divers.">
        <title>Resolving the Mortierellaceae phylogeny through synthesis of multi-gene phylogenetics and phylogenomics.</title>
        <authorList>
            <person name="Vandepol N."/>
            <person name="Liber J."/>
            <person name="Desiro A."/>
            <person name="Na H."/>
            <person name="Kennedy M."/>
            <person name="Barry K."/>
            <person name="Grigoriev I.V."/>
            <person name="Miller A.N."/>
            <person name="O'Donnell K."/>
            <person name="Stajich J.E."/>
            <person name="Bonito G."/>
        </authorList>
    </citation>
    <scope>NUCLEOTIDE SEQUENCE</scope>
    <source>
        <strain evidence="2">KOD1015</strain>
    </source>
</reference>
<dbReference type="Pfam" id="PF00795">
    <property type="entry name" value="CN_hydrolase"/>
    <property type="match status" value="1"/>
</dbReference>
<gene>
    <name evidence="2" type="primary">NIT1</name>
    <name evidence="2" type="ORF">BGW38_001774</name>
</gene>
<evidence type="ECO:0000313" key="3">
    <source>
        <dbReference type="Proteomes" id="UP000780801"/>
    </source>
</evidence>
<dbReference type="GO" id="GO:0047710">
    <property type="term" value="F:bis(5'-adenosyl)-triphosphatase activity"/>
    <property type="evidence" value="ECO:0007669"/>
    <property type="project" value="TreeGrafter"/>
</dbReference>
<dbReference type="OrthoDB" id="10250282at2759"/>
<dbReference type="Proteomes" id="UP000780801">
    <property type="component" value="Unassembled WGS sequence"/>
</dbReference>
<feature type="domain" description="CN hydrolase" evidence="1">
    <location>
        <begin position="1"/>
        <end position="60"/>
    </location>
</feature>
<dbReference type="PANTHER" id="PTHR23088:SF27">
    <property type="entry name" value="DEAMINATED GLUTATHIONE AMIDASE"/>
    <property type="match status" value="1"/>
</dbReference>
<sequence length="84" mass="9488">SLLRSRAIETQTYVVASAHVGQHSPKRSSYGHSMIIDPWGRILADCGDQAEALAVAEVDLATLDRIRTEMPIMKHRRRDIYQQV</sequence>
<evidence type="ECO:0000313" key="2">
    <source>
        <dbReference type="EMBL" id="KAF9581268.1"/>
    </source>
</evidence>
<dbReference type="InterPro" id="IPR003010">
    <property type="entry name" value="C-N_Hydrolase"/>
</dbReference>
<dbReference type="SUPFAM" id="SSF56317">
    <property type="entry name" value="Carbon-nitrogen hydrolase"/>
    <property type="match status" value="1"/>
</dbReference>
<dbReference type="EMBL" id="JAABOA010001580">
    <property type="protein sequence ID" value="KAF9581268.1"/>
    <property type="molecule type" value="Genomic_DNA"/>
</dbReference>
<dbReference type="InterPro" id="IPR036526">
    <property type="entry name" value="C-N_Hydrolase_sf"/>
</dbReference>
<name>A0A9P6FSY7_9FUNG</name>
<accession>A0A9P6FSY7</accession>
<dbReference type="PANTHER" id="PTHR23088">
    <property type="entry name" value="NITRILASE-RELATED"/>
    <property type="match status" value="1"/>
</dbReference>
<comment type="caution">
    <text evidence="2">The sequence shown here is derived from an EMBL/GenBank/DDBJ whole genome shotgun (WGS) entry which is preliminary data.</text>
</comment>
<protein>
    <submittedName>
        <fullName evidence="2">Nitrilase</fullName>
    </submittedName>
</protein>
<evidence type="ECO:0000259" key="1">
    <source>
        <dbReference type="PROSITE" id="PS50263"/>
    </source>
</evidence>
<dbReference type="AlphaFoldDB" id="A0A9P6FSY7"/>
<proteinExistence type="predicted"/>
<dbReference type="GO" id="GO:0006139">
    <property type="term" value="P:nucleobase-containing compound metabolic process"/>
    <property type="evidence" value="ECO:0007669"/>
    <property type="project" value="TreeGrafter"/>
</dbReference>
<dbReference type="PROSITE" id="PS50263">
    <property type="entry name" value="CN_HYDROLASE"/>
    <property type="match status" value="1"/>
</dbReference>
<organism evidence="2 3">
    <name type="scientific">Lunasporangiospora selenospora</name>
    <dbReference type="NCBI Taxonomy" id="979761"/>
    <lineage>
        <taxon>Eukaryota</taxon>
        <taxon>Fungi</taxon>
        <taxon>Fungi incertae sedis</taxon>
        <taxon>Mucoromycota</taxon>
        <taxon>Mortierellomycotina</taxon>
        <taxon>Mortierellomycetes</taxon>
        <taxon>Mortierellales</taxon>
        <taxon>Mortierellaceae</taxon>
        <taxon>Lunasporangiospora</taxon>
    </lineage>
</organism>
<keyword evidence="3" id="KW-1185">Reference proteome</keyword>